<dbReference type="EC" id="2.7.4.16" evidence="4"/>
<gene>
    <name evidence="4" type="primary">thiL_2</name>
    <name evidence="4" type="ORF">MsAm2_02570</name>
</gene>
<evidence type="ECO:0000313" key="5">
    <source>
        <dbReference type="Proteomes" id="UP001304970"/>
    </source>
</evidence>
<dbReference type="Proteomes" id="UP001304970">
    <property type="component" value="Chromosome"/>
</dbReference>
<keyword evidence="5" id="KW-1185">Reference proteome</keyword>
<evidence type="ECO:0000256" key="1">
    <source>
        <dbReference type="ARBA" id="ARBA00006243"/>
    </source>
</evidence>
<dbReference type="InterPro" id="IPR011854">
    <property type="entry name" value="HypE"/>
</dbReference>
<proteinExistence type="inferred from homology"/>
<protein>
    <submittedName>
        <fullName evidence="4">Thiamine-monophosphate kinase</fullName>
        <ecNumber evidence="4">2.7.4.16</ecNumber>
    </submittedName>
</protein>
<dbReference type="InterPro" id="IPR016188">
    <property type="entry name" value="PurM-like_N"/>
</dbReference>
<organism evidence="4 5">
    <name type="scientific">Methanolapillus ohkumae</name>
    <dbReference type="NCBI Taxonomy" id="3028298"/>
    <lineage>
        <taxon>Archaea</taxon>
        <taxon>Methanobacteriati</taxon>
        <taxon>Methanobacteriota</taxon>
        <taxon>Stenosarchaea group</taxon>
        <taxon>Methanomicrobia</taxon>
        <taxon>Methanosarcinales</taxon>
        <taxon>Methanosarcinaceae</taxon>
        <taxon>Methanolapillus</taxon>
    </lineage>
</organism>
<dbReference type="SUPFAM" id="SSF56042">
    <property type="entry name" value="PurM C-terminal domain-like"/>
    <property type="match status" value="1"/>
</dbReference>
<dbReference type="InterPro" id="IPR010918">
    <property type="entry name" value="PurM-like_C_dom"/>
</dbReference>
<evidence type="ECO:0000259" key="2">
    <source>
        <dbReference type="Pfam" id="PF00586"/>
    </source>
</evidence>
<dbReference type="PANTHER" id="PTHR30303:SF4">
    <property type="entry name" value="HYDROGENASE EXPRESSION_FORMATION PROTEIN HYPE"/>
    <property type="match status" value="1"/>
</dbReference>
<keyword evidence="4" id="KW-0418">Kinase</keyword>
<reference evidence="4 5" key="1">
    <citation type="submission" date="2023-07" db="EMBL/GenBank/DDBJ databases">
        <title>Closed genome sequence of Methanosarcinaceae archaeon Am2.</title>
        <authorList>
            <person name="Poehlein A."/>
            <person name="Protasov E."/>
            <person name="Platt K."/>
            <person name="Reeh H."/>
            <person name="Daniel R."/>
            <person name="Brune A."/>
        </authorList>
    </citation>
    <scope>NUCLEOTIDE SEQUENCE [LARGE SCALE GENOMIC DNA]</scope>
    <source>
        <strain evidence="4 5">Am2</strain>
    </source>
</reference>
<dbReference type="AlphaFoldDB" id="A0AA96ZV57"/>
<accession>A0AA96ZV57</accession>
<dbReference type="CDD" id="cd06061">
    <property type="entry name" value="PurM-like1"/>
    <property type="match status" value="1"/>
</dbReference>
<dbReference type="GO" id="GO:0051604">
    <property type="term" value="P:protein maturation"/>
    <property type="evidence" value="ECO:0007669"/>
    <property type="project" value="TreeGrafter"/>
</dbReference>
<dbReference type="Gene3D" id="3.30.1330.10">
    <property type="entry name" value="PurM-like, N-terminal domain"/>
    <property type="match status" value="1"/>
</dbReference>
<dbReference type="InterPro" id="IPR036676">
    <property type="entry name" value="PurM-like_C_sf"/>
</dbReference>
<feature type="domain" description="PurM-like C-terminal" evidence="3">
    <location>
        <begin position="150"/>
        <end position="308"/>
    </location>
</feature>
<name>A0AA96ZV57_9EURY</name>
<dbReference type="GeneID" id="89227657"/>
<dbReference type="Pfam" id="PF02769">
    <property type="entry name" value="AIRS_C"/>
    <property type="match status" value="1"/>
</dbReference>
<dbReference type="SUPFAM" id="SSF55326">
    <property type="entry name" value="PurM N-terminal domain-like"/>
    <property type="match status" value="1"/>
</dbReference>
<feature type="domain" description="PurM-like N-terminal" evidence="2">
    <location>
        <begin position="33"/>
        <end position="138"/>
    </location>
</feature>
<dbReference type="EMBL" id="CP131061">
    <property type="protein sequence ID" value="WNY26495.1"/>
    <property type="molecule type" value="Genomic_DNA"/>
</dbReference>
<dbReference type="GO" id="GO:0009030">
    <property type="term" value="F:thiamine-phosphate kinase activity"/>
    <property type="evidence" value="ECO:0007669"/>
    <property type="project" value="UniProtKB-EC"/>
</dbReference>
<keyword evidence="4" id="KW-0808">Transferase</keyword>
<evidence type="ECO:0000259" key="3">
    <source>
        <dbReference type="Pfam" id="PF02769"/>
    </source>
</evidence>
<dbReference type="PANTHER" id="PTHR30303">
    <property type="entry name" value="HYDROGENASE ISOENZYMES FORMATION PROTEIN HYPE"/>
    <property type="match status" value="1"/>
</dbReference>
<comment type="similarity">
    <text evidence="1">Belongs to the HypE family.</text>
</comment>
<dbReference type="Gene3D" id="3.90.650.10">
    <property type="entry name" value="PurM-like C-terminal domain"/>
    <property type="match status" value="1"/>
</dbReference>
<dbReference type="Pfam" id="PF00586">
    <property type="entry name" value="AIRS"/>
    <property type="match status" value="1"/>
</dbReference>
<dbReference type="RefSeq" id="WP_338098023.1">
    <property type="nucleotide sequence ID" value="NZ_CP131061.1"/>
</dbReference>
<dbReference type="InterPro" id="IPR036921">
    <property type="entry name" value="PurM-like_N_sf"/>
</dbReference>
<sequence length="334" mass="35317">MEIGKVPHDVLKNIVFDKLKFFNPDVTIRPGIGEDCAVLNCGEQLVVLSCDPITGALNEVGRLAVHVSCNDIAASGVRPLGLLVSILLPAGSTESDLEKIMTEIAETATAIGVSVIGGHTEVTDAVTRIVINTTAIGLSKQKTICSAGAKPGDKLIVTKTVGLEGTAIIANENEAALKKQFGDGFVSDAKACLNQISVLEEGIIAGKLGPDIVHAMHDITEGGIFGAAWELAEASGTGVNIFLEKIPIAPVTKTLCDYYKINPCRLISSGSMMMATTNPELLIQKLSEKGIPAAVVGEMTSNPQERFIFKTGCKHDSEKSILKQPQPDELYKLP</sequence>
<dbReference type="PIRSF" id="PIRSF005644">
    <property type="entry name" value="Hdrgns_mtr_HypE"/>
    <property type="match status" value="1"/>
</dbReference>
<evidence type="ECO:0000313" key="4">
    <source>
        <dbReference type="EMBL" id="WNY26495.1"/>
    </source>
</evidence>